<sequence length="77" mass="8676">EESVERLAPFFVIYTSRCRDVVCLAHYRLIVLLLLLGDETQHAASLQLGEISLFAESGTIKFVSCRYIKNSPNDSDL</sequence>
<comment type="caution">
    <text evidence="1">The sequence shown here is derived from an EMBL/GenBank/DDBJ whole genome shotgun (WGS) entry which is preliminary data.</text>
</comment>
<reference evidence="1 2" key="1">
    <citation type="submission" date="2018-08" db="EMBL/GenBank/DDBJ databases">
        <title>A genome reference for cultivated species of the human gut microbiota.</title>
        <authorList>
            <person name="Zou Y."/>
            <person name="Xue W."/>
            <person name="Luo G."/>
        </authorList>
    </citation>
    <scope>NUCLEOTIDE SEQUENCE [LARGE SCALE GENOMIC DNA]</scope>
    <source>
        <strain evidence="1 2">AM30-4</strain>
    </source>
</reference>
<evidence type="ECO:0000313" key="2">
    <source>
        <dbReference type="Proteomes" id="UP000284660"/>
    </source>
</evidence>
<dbReference type="EMBL" id="QSJN01000003">
    <property type="protein sequence ID" value="RHD76242.1"/>
    <property type="molecule type" value="Genomic_DNA"/>
</dbReference>
<dbReference type="Proteomes" id="UP000284660">
    <property type="component" value="Unassembled WGS sequence"/>
</dbReference>
<name>A0A8B3BGG9_PARDI</name>
<protein>
    <submittedName>
        <fullName evidence="1">Uncharacterized protein</fullName>
    </submittedName>
</protein>
<accession>A0A8B3BGG9</accession>
<feature type="non-terminal residue" evidence="1">
    <location>
        <position position="1"/>
    </location>
</feature>
<evidence type="ECO:0000313" key="1">
    <source>
        <dbReference type="EMBL" id="RHD76242.1"/>
    </source>
</evidence>
<gene>
    <name evidence="1" type="ORF">DW782_05575</name>
</gene>
<proteinExistence type="predicted"/>
<dbReference type="AlphaFoldDB" id="A0A8B3BGG9"/>
<organism evidence="1 2">
    <name type="scientific">Parabacteroides distasonis</name>
    <dbReference type="NCBI Taxonomy" id="823"/>
    <lineage>
        <taxon>Bacteria</taxon>
        <taxon>Pseudomonadati</taxon>
        <taxon>Bacteroidota</taxon>
        <taxon>Bacteroidia</taxon>
        <taxon>Bacteroidales</taxon>
        <taxon>Tannerellaceae</taxon>
        <taxon>Parabacteroides</taxon>
    </lineage>
</organism>